<dbReference type="InterPro" id="IPR041569">
    <property type="entry name" value="AAA_lid_3"/>
</dbReference>
<feature type="domain" description="AAA ATPase AAA+ lid" evidence="4">
    <location>
        <begin position="1"/>
        <end position="28"/>
    </location>
</feature>
<dbReference type="Proteomes" id="UP000314982">
    <property type="component" value="Unassembled WGS sequence"/>
</dbReference>
<dbReference type="Pfam" id="PF17862">
    <property type="entry name" value="AAA_lid_3"/>
    <property type="match status" value="1"/>
</dbReference>
<dbReference type="GO" id="GO:0005634">
    <property type="term" value="C:nucleus"/>
    <property type="evidence" value="ECO:0007669"/>
    <property type="project" value="TreeGrafter"/>
</dbReference>
<dbReference type="GO" id="GO:0006334">
    <property type="term" value="P:nucleosome assembly"/>
    <property type="evidence" value="ECO:0007669"/>
    <property type="project" value="TreeGrafter"/>
</dbReference>
<evidence type="ECO:0000256" key="1">
    <source>
        <dbReference type="ARBA" id="ARBA00006914"/>
    </source>
</evidence>
<organism evidence="5 6">
    <name type="scientific">Hucho hucho</name>
    <name type="common">huchen</name>
    <dbReference type="NCBI Taxonomy" id="62062"/>
    <lineage>
        <taxon>Eukaryota</taxon>
        <taxon>Metazoa</taxon>
        <taxon>Chordata</taxon>
        <taxon>Craniata</taxon>
        <taxon>Vertebrata</taxon>
        <taxon>Euteleostomi</taxon>
        <taxon>Actinopterygii</taxon>
        <taxon>Neopterygii</taxon>
        <taxon>Teleostei</taxon>
        <taxon>Protacanthopterygii</taxon>
        <taxon>Salmoniformes</taxon>
        <taxon>Salmonidae</taxon>
        <taxon>Salmoninae</taxon>
        <taxon>Hucho</taxon>
    </lineage>
</organism>
<protein>
    <recommendedName>
        <fullName evidence="4">AAA ATPase AAA+ lid domain-containing protein</fullName>
    </recommendedName>
</protein>
<comment type="similarity">
    <text evidence="1">Belongs to the AAA ATPase family.</text>
</comment>
<dbReference type="GO" id="GO:0005524">
    <property type="term" value="F:ATP binding"/>
    <property type="evidence" value="ECO:0007669"/>
    <property type="project" value="UniProtKB-KW"/>
</dbReference>
<reference evidence="5" key="2">
    <citation type="submission" date="2025-08" db="UniProtKB">
        <authorList>
            <consortium name="Ensembl"/>
        </authorList>
    </citation>
    <scope>IDENTIFICATION</scope>
</reference>
<proteinExistence type="inferred from homology"/>
<keyword evidence="2" id="KW-0547">Nucleotide-binding</keyword>
<name>A0A4W5K1I8_9TELE</name>
<dbReference type="AlphaFoldDB" id="A0A4W5K1I8"/>
<dbReference type="Ensembl" id="ENSHHUT00000005998.1">
    <property type="protein sequence ID" value="ENSHHUP00000005816.1"/>
    <property type="gene ID" value="ENSHHUG00000003603.1"/>
</dbReference>
<dbReference type="GO" id="GO:0016887">
    <property type="term" value="F:ATP hydrolysis activity"/>
    <property type="evidence" value="ECO:0007669"/>
    <property type="project" value="TreeGrafter"/>
</dbReference>
<sequence>GYCGADIKALCTEAALVALRRCYPQIYGSSVKLQLDISTIVLGPGDFSHALRTIVPASQRAQVPPGRALAPNIRPLLANTLAMVLEVLLRVFPHAETQHRESRGGNMFIFLLFASFSW</sequence>
<keyword evidence="6" id="KW-1185">Reference proteome</keyword>
<dbReference type="GeneTree" id="ENSGT00550000074694"/>
<reference evidence="5" key="3">
    <citation type="submission" date="2025-09" db="UniProtKB">
        <authorList>
            <consortium name="Ensembl"/>
        </authorList>
    </citation>
    <scope>IDENTIFICATION</scope>
</reference>
<dbReference type="PANTHER" id="PTHR23069">
    <property type="entry name" value="AAA DOMAIN-CONTAINING"/>
    <property type="match status" value="1"/>
</dbReference>
<evidence type="ECO:0000256" key="3">
    <source>
        <dbReference type="ARBA" id="ARBA00022840"/>
    </source>
</evidence>
<evidence type="ECO:0000313" key="5">
    <source>
        <dbReference type="Ensembl" id="ENSHHUP00000005816.1"/>
    </source>
</evidence>
<dbReference type="STRING" id="62062.ENSHHUP00000005816"/>
<dbReference type="InterPro" id="IPR045199">
    <property type="entry name" value="ATAD2-like"/>
</dbReference>
<dbReference type="GO" id="GO:0003682">
    <property type="term" value="F:chromatin binding"/>
    <property type="evidence" value="ECO:0007669"/>
    <property type="project" value="TreeGrafter"/>
</dbReference>
<dbReference type="GO" id="GO:0042393">
    <property type="term" value="F:histone binding"/>
    <property type="evidence" value="ECO:0007669"/>
    <property type="project" value="TreeGrafter"/>
</dbReference>
<evidence type="ECO:0000256" key="2">
    <source>
        <dbReference type="ARBA" id="ARBA00022741"/>
    </source>
</evidence>
<evidence type="ECO:0000313" key="6">
    <source>
        <dbReference type="Proteomes" id="UP000314982"/>
    </source>
</evidence>
<accession>A0A4W5K1I8</accession>
<evidence type="ECO:0000259" key="4">
    <source>
        <dbReference type="Pfam" id="PF17862"/>
    </source>
</evidence>
<dbReference type="GO" id="GO:0006337">
    <property type="term" value="P:nucleosome disassembly"/>
    <property type="evidence" value="ECO:0007669"/>
    <property type="project" value="TreeGrafter"/>
</dbReference>
<dbReference type="Gene3D" id="1.10.8.60">
    <property type="match status" value="1"/>
</dbReference>
<dbReference type="PANTHER" id="PTHR23069:SF5">
    <property type="entry name" value="ATPASE FAMILY AAA DOMAIN-CONTAINING PROTEIN 2B"/>
    <property type="match status" value="1"/>
</dbReference>
<keyword evidence="3" id="KW-0067">ATP-binding</keyword>
<dbReference type="GO" id="GO:0045815">
    <property type="term" value="P:transcription initiation-coupled chromatin remodeling"/>
    <property type="evidence" value="ECO:0007669"/>
    <property type="project" value="TreeGrafter"/>
</dbReference>
<reference evidence="6" key="1">
    <citation type="submission" date="2018-06" db="EMBL/GenBank/DDBJ databases">
        <title>Genome assembly of Danube salmon.</title>
        <authorList>
            <person name="Macqueen D.J."/>
            <person name="Gundappa M.K."/>
        </authorList>
    </citation>
    <scope>NUCLEOTIDE SEQUENCE [LARGE SCALE GENOMIC DNA]</scope>
</reference>